<name>A0A540LDY2_MALBA</name>
<sequence length="103" mass="10766">MLAPESFNSNNSGCSFAVADGAKPWSKSVLLCSSRQYASTSSSSLSITSFGGRSLRIVESKANAAAAEAAASSEGFEEVAEGQLVSYSWADNKVRTLFSICIL</sequence>
<dbReference type="Proteomes" id="UP000315295">
    <property type="component" value="Unassembled WGS sequence"/>
</dbReference>
<reference evidence="1 2" key="1">
    <citation type="journal article" date="2019" name="G3 (Bethesda)">
        <title>Sequencing of a Wild Apple (Malus baccata) Genome Unravels the Differences Between Cultivated and Wild Apple Species Regarding Disease Resistance and Cold Tolerance.</title>
        <authorList>
            <person name="Chen X."/>
        </authorList>
    </citation>
    <scope>NUCLEOTIDE SEQUENCE [LARGE SCALE GENOMIC DNA]</scope>
    <source>
        <strain evidence="2">cv. Shandingzi</strain>
        <tissue evidence="1">Leaves</tissue>
    </source>
</reference>
<organism evidence="1 2">
    <name type="scientific">Malus baccata</name>
    <name type="common">Siberian crab apple</name>
    <name type="synonym">Pyrus baccata</name>
    <dbReference type="NCBI Taxonomy" id="106549"/>
    <lineage>
        <taxon>Eukaryota</taxon>
        <taxon>Viridiplantae</taxon>
        <taxon>Streptophyta</taxon>
        <taxon>Embryophyta</taxon>
        <taxon>Tracheophyta</taxon>
        <taxon>Spermatophyta</taxon>
        <taxon>Magnoliopsida</taxon>
        <taxon>eudicotyledons</taxon>
        <taxon>Gunneridae</taxon>
        <taxon>Pentapetalae</taxon>
        <taxon>rosids</taxon>
        <taxon>fabids</taxon>
        <taxon>Rosales</taxon>
        <taxon>Rosaceae</taxon>
        <taxon>Amygdaloideae</taxon>
        <taxon>Maleae</taxon>
        <taxon>Malus</taxon>
    </lineage>
</organism>
<evidence type="ECO:0000313" key="1">
    <source>
        <dbReference type="EMBL" id="TQD84678.1"/>
    </source>
</evidence>
<keyword evidence="2" id="KW-1185">Reference proteome</keyword>
<dbReference type="AlphaFoldDB" id="A0A540LDY2"/>
<evidence type="ECO:0000313" key="2">
    <source>
        <dbReference type="Proteomes" id="UP000315295"/>
    </source>
</evidence>
<protein>
    <submittedName>
        <fullName evidence="1">Uncharacterized protein</fullName>
    </submittedName>
</protein>
<gene>
    <name evidence="1" type="ORF">C1H46_029766</name>
</gene>
<dbReference type="EMBL" id="VIEB01000624">
    <property type="protein sequence ID" value="TQD84678.1"/>
    <property type="molecule type" value="Genomic_DNA"/>
</dbReference>
<proteinExistence type="predicted"/>
<comment type="caution">
    <text evidence="1">The sequence shown here is derived from an EMBL/GenBank/DDBJ whole genome shotgun (WGS) entry which is preliminary data.</text>
</comment>
<accession>A0A540LDY2</accession>